<dbReference type="AlphaFoldDB" id="A0AAE9KJ98"/>
<accession>A0AAE9KJ98</accession>
<evidence type="ECO:0000313" key="1">
    <source>
        <dbReference type="EMBL" id="TCO99205.1"/>
    </source>
</evidence>
<gene>
    <name evidence="1" type="ORF">EV680_14310</name>
    <name evidence="2" type="ORF">LVJ78_08710</name>
</gene>
<dbReference type="EMBL" id="SLXE01000043">
    <property type="protein sequence ID" value="TCO99205.1"/>
    <property type="molecule type" value="Genomic_DNA"/>
</dbReference>
<dbReference type="Proteomes" id="UP000829756">
    <property type="component" value="Chromosome"/>
</dbReference>
<evidence type="ECO:0000313" key="3">
    <source>
        <dbReference type="Proteomes" id="UP000294721"/>
    </source>
</evidence>
<dbReference type="KEGG" id="usu:LVJ78_08710"/>
<reference evidence="2" key="3">
    <citation type="journal article" date="2022" name="Res Sq">
        <title>Evolution of multicellular longitudinally dividing oral cavity symbionts (Neisseriaceae).</title>
        <authorList>
            <person name="Nyongesa S."/>
            <person name="Weber P."/>
            <person name="Bernet E."/>
            <person name="Pullido F."/>
            <person name="Nieckarz M."/>
            <person name="Delaby M."/>
            <person name="Nieves C."/>
            <person name="Viehboeck T."/>
            <person name="Krause N."/>
            <person name="Rivera-Millot A."/>
            <person name="Nakamura A."/>
            <person name="Vischer N."/>
            <person name="VanNieuwenhze M."/>
            <person name="Brun Y."/>
            <person name="Cava F."/>
            <person name="Bulgheresi S."/>
            <person name="Veyrier F."/>
        </authorList>
    </citation>
    <scope>NUCLEOTIDE SEQUENCE</scope>
    <source>
        <strain evidence="2">1258/02</strain>
    </source>
</reference>
<sequence length="64" mass="6909">MALTLSVVFLGSLCSLILIGKVFKNEKAINENLKALNITKIMVAHRKETIDSADRVINLGAAVV</sequence>
<evidence type="ECO:0000313" key="2">
    <source>
        <dbReference type="EMBL" id="UOO80702.1"/>
    </source>
</evidence>
<reference evidence="2" key="2">
    <citation type="submission" date="2021-12" db="EMBL/GenBank/DDBJ databases">
        <authorList>
            <person name="Veyrier F.J."/>
        </authorList>
    </citation>
    <scope>NUCLEOTIDE SEQUENCE</scope>
    <source>
        <strain evidence="2">1258/02</strain>
    </source>
</reference>
<dbReference type="EMBL" id="CP091507">
    <property type="protein sequence ID" value="UOO80702.1"/>
    <property type="molecule type" value="Genomic_DNA"/>
</dbReference>
<dbReference type="Proteomes" id="UP000294721">
    <property type="component" value="Unassembled WGS sequence"/>
</dbReference>
<protein>
    <submittedName>
        <fullName evidence="2">Uncharacterized protein</fullName>
    </submittedName>
</protein>
<reference evidence="1 3" key="1">
    <citation type="submission" date="2019-03" db="EMBL/GenBank/DDBJ databases">
        <title>Genomic Encyclopedia of Type Strains, Phase IV (KMG-IV): sequencing the most valuable type-strain genomes for metagenomic binning, comparative biology and taxonomic classification.</title>
        <authorList>
            <person name="Goeker M."/>
        </authorList>
    </citation>
    <scope>NUCLEOTIDE SEQUENCE [LARGE SCALE GENOMIC DNA]</scope>
    <source>
        <strain evidence="1 3">DSM 17474</strain>
    </source>
</reference>
<organism evidence="2 4">
    <name type="scientific">Uruburuella suis</name>
    <dbReference type="NCBI Taxonomy" id="252130"/>
    <lineage>
        <taxon>Bacteria</taxon>
        <taxon>Pseudomonadati</taxon>
        <taxon>Pseudomonadota</taxon>
        <taxon>Betaproteobacteria</taxon>
        <taxon>Neisseriales</taxon>
        <taxon>Neisseriaceae</taxon>
        <taxon>Uruburuella</taxon>
    </lineage>
</organism>
<keyword evidence="3" id="KW-1185">Reference proteome</keyword>
<evidence type="ECO:0000313" key="4">
    <source>
        <dbReference type="Proteomes" id="UP000829756"/>
    </source>
</evidence>
<proteinExistence type="predicted"/>
<name>A0AAE9KJ98_9NEIS</name>